<reference evidence="2" key="1">
    <citation type="submission" date="2021-03" db="EMBL/GenBank/DDBJ databases">
        <authorList>
            <person name="Wang G."/>
        </authorList>
    </citation>
    <scope>NUCLEOTIDE SEQUENCE</scope>
    <source>
        <strain evidence="2">KCTC 12899</strain>
    </source>
</reference>
<organism evidence="2 3">
    <name type="scientific">Acanthopleuribacter pedis</name>
    <dbReference type="NCBI Taxonomy" id="442870"/>
    <lineage>
        <taxon>Bacteria</taxon>
        <taxon>Pseudomonadati</taxon>
        <taxon>Acidobacteriota</taxon>
        <taxon>Holophagae</taxon>
        <taxon>Acanthopleuribacterales</taxon>
        <taxon>Acanthopleuribacteraceae</taxon>
        <taxon>Acanthopleuribacter</taxon>
    </lineage>
</organism>
<dbReference type="AlphaFoldDB" id="A0A8J7QLI2"/>
<feature type="coiled-coil region" evidence="1">
    <location>
        <begin position="138"/>
        <end position="165"/>
    </location>
</feature>
<protein>
    <submittedName>
        <fullName evidence="2">Uncharacterized protein</fullName>
    </submittedName>
</protein>
<evidence type="ECO:0000256" key="1">
    <source>
        <dbReference type="SAM" id="Coils"/>
    </source>
</evidence>
<proteinExistence type="predicted"/>
<dbReference type="RefSeq" id="WP_207860139.1">
    <property type="nucleotide sequence ID" value="NZ_JAFREP010000016.1"/>
</dbReference>
<evidence type="ECO:0000313" key="2">
    <source>
        <dbReference type="EMBL" id="MBO1320185.1"/>
    </source>
</evidence>
<evidence type="ECO:0000313" key="3">
    <source>
        <dbReference type="Proteomes" id="UP000664417"/>
    </source>
</evidence>
<keyword evidence="3" id="KW-1185">Reference proteome</keyword>
<feature type="coiled-coil region" evidence="1">
    <location>
        <begin position="244"/>
        <end position="314"/>
    </location>
</feature>
<comment type="caution">
    <text evidence="2">The sequence shown here is derived from an EMBL/GenBank/DDBJ whole genome shotgun (WGS) entry which is preliminary data.</text>
</comment>
<gene>
    <name evidence="2" type="ORF">J3U88_17045</name>
</gene>
<name>A0A8J7QLI2_9BACT</name>
<dbReference type="EMBL" id="JAFREP010000016">
    <property type="protein sequence ID" value="MBO1320185.1"/>
    <property type="molecule type" value="Genomic_DNA"/>
</dbReference>
<sequence>MDLNPITSRLTKELKLEQCFLFEKEGRQWVGDQPSSQLRQFLGKLFQSKPEDYFTEIRFFQMREEKNAVLFLALVPIKIRETELRFLGLIYNQQDHFQELLRYRVLPTHLRMWVHQIAVEERLRNKDNPQSKMLLDALDEKRIYAEQLEEKVQTLRDQLNRIREQGMDHDQEISAMRKLLVHQEEEYRSLSEAYQDLFETFEQMQGEHIATCVDFEQTIFHLEEENDELVRDLAARSNLRIGHIRKQRDEHRQMKDDLEKAQAESARYKEQWETLKASYGSMTPEKLDALRSTMNQLESKLAYYRKRCLELELN</sequence>
<accession>A0A8J7QLI2</accession>
<keyword evidence="1" id="KW-0175">Coiled coil</keyword>
<dbReference type="Proteomes" id="UP000664417">
    <property type="component" value="Unassembled WGS sequence"/>
</dbReference>